<evidence type="ECO:0000313" key="4">
    <source>
        <dbReference type="EMBL" id="CAI6238937.1"/>
    </source>
</evidence>
<feature type="compositionally biased region" description="Low complexity" evidence="2">
    <location>
        <begin position="57"/>
        <end position="71"/>
    </location>
</feature>
<protein>
    <recommendedName>
        <fullName evidence="3">Rab-GAP TBC domain-containing protein</fullName>
    </recommendedName>
</protein>
<dbReference type="OrthoDB" id="294251at2759"/>
<evidence type="ECO:0000259" key="3">
    <source>
        <dbReference type="PROSITE" id="PS50086"/>
    </source>
</evidence>
<dbReference type="GO" id="GO:0005096">
    <property type="term" value="F:GTPase activator activity"/>
    <property type="evidence" value="ECO:0007669"/>
    <property type="project" value="TreeGrafter"/>
</dbReference>
<dbReference type="AlphaFoldDB" id="A0A9W4TZU5"/>
<feature type="region of interest" description="Disordered" evidence="2">
    <location>
        <begin position="1058"/>
        <end position="1166"/>
    </location>
</feature>
<dbReference type="FunFam" id="1.10.8.270:FF:000026">
    <property type="entry name" value="TBC (Tre-2/Bub2/Cdc16) domain family"/>
    <property type="match status" value="1"/>
</dbReference>
<keyword evidence="1" id="KW-0175">Coiled coil</keyword>
<organism evidence="4 5">
    <name type="scientific">Periconia digitata</name>
    <dbReference type="NCBI Taxonomy" id="1303443"/>
    <lineage>
        <taxon>Eukaryota</taxon>
        <taxon>Fungi</taxon>
        <taxon>Dikarya</taxon>
        <taxon>Ascomycota</taxon>
        <taxon>Pezizomycotina</taxon>
        <taxon>Dothideomycetes</taxon>
        <taxon>Pleosporomycetidae</taxon>
        <taxon>Pleosporales</taxon>
        <taxon>Massarineae</taxon>
        <taxon>Periconiaceae</taxon>
        <taxon>Periconia</taxon>
    </lineage>
</organism>
<sequence length="1191" mass="130005">MAATEPPAAVDLVRTSSQSSTVSSGKKSHTARVRPLKRSSNASLGRTPSPHPDDKSLTSFPSLSPTPESSPVQSRVNGWFRTAVGAGERSVSGDSTENRPAPTSSPETVRSIPPPEPLKPAAPMSTVRKVTKSTQQIVGSLVAPSASFRARTALFDDTPAESTQIPGNLHYASDQNIEDMVAQSGAVALVKQLAGDLAQRDAQITALRRRAEERERILRKMLQECEVSNMDIENRLRELERKSDVNGDESQLGITKKKGSESNLPGLHPEDPIDQRLARAMEDEIAQHPDALGMDSGAAAQEPDGSSINSRIDAPPETGRSNWKSYLLGGGGTSRKSSRAPSVASLVDRDAESMSRPRASSGAKPSRKPISNDLFVPPGADKGAVPTLRRLQSQDQDQSGSSSRRSSVSIMSWTLKMVAGNNSASRNADKGSISRGRNNASSDPADRTPSIDSTKTTHSARSALANAQRRGGRALGPNGTLKNLTTEPPKNAPVNPSPQLAGRSISNLGPVEMDRILPEESRPPTLVQQRNRFATTHNEYLTDRFGFIYDQRRKKRQSEAAAALTKQKRSSNVESLGDGRSVFQAMEDEASPGQLDEFIHSKGAPRPDSSGSEEQQAKVSTKTWADYLKLTSHPTELLSHTPSAAPITEVDLPDNEISTAPASQVTVAKRGSLPSTSVNPEPSPSRIFSGNAEFSVASPSGPASPLNPYLPALTDPVKALLEQLTELHDNLQKEKTIKWNEFLRKVRAERKRQGDAATASERGKGLDMPETLLTDGEIVGVAGLGNKGKVGRAKWQEFRRLVLGGIPVAYRAKIWTECSGASALHVPGYYEDLVNNGVDNPSVVSQIQMDITRTLTDNIFFRKGPGVHKLNEVLLAYSRRNPEIGYCQGMNLITACLLLIMPTSEDAFWMLATMIENILPDNYYDQHLLTSRADQSVLRSYVMELLPKLSAHLDALEIELEALTFQWFLSVFTDCLSAEALYRVWDVVLCMQDGSTFLFQIALALLKLNEKQLLQCDTPAAIYHYINHQMTNHAISIDGLIQASDALTKVVKRKDVEERRQRAVAHEQDLIKQRDEARQERARLRASKNAAEQTPPSHHLQDLGQNGDADERADSSHPSSRLRDISTERPPSISASLDADLSRYTSPLRTPLSSASRRSEEEEDAIALNQSLESLATRTPLPIEEEVLWRA</sequence>
<feature type="region of interest" description="Disordered" evidence="2">
    <location>
        <begin position="597"/>
        <end position="620"/>
    </location>
</feature>
<dbReference type="InterPro" id="IPR000195">
    <property type="entry name" value="Rab-GAP-TBC_dom"/>
</dbReference>
<reference evidence="4" key="1">
    <citation type="submission" date="2023-01" db="EMBL/GenBank/DDBJ databases">
        <authorList>
            <person name="Van Ghelder C."/>
            <person name="Rancurel C."/>
        </authorList>
    </citation>
    <scope>NUCLEOTIDE SEQUENCE</scope>
    <source>
        <strain evidence="4">CNCM I-4278</strain>
    </source>
</reference>
<evidence type="ECO:0000256" key="2">
    <source>
        <dbReference type="SAM" id="MobiDB-lite"/>
    </source>
</evidence>
<dbReference type="InterPro" id="IPR050302">
    <property type="entry name" value="Rab_GAP_TBC_domain"/>
</dbReference>
<comment type="caution">
    <text evidence="4">The sequence shown here is derived from an EMBL/GenBank/DDBJ whole genome shotgun (WGS) entry which is preliminary data.</text>
</comment>
<dbReference type="Gene3D" id="1.10.472.80">
    <property type="entry name" value="Ypt/Rab-GAP domain of gyp1p, domain 3"/>
    <property type="match status" value="1"/>
</dbReference>
<accession>A0A9W4TZU5</accession>
<dbReference type="PANTHER" id="PTHR47219:SF20">
    <property type="entry name" value="TBC1 DOMAIN FAMILY MEMBER 2B"/>
    <property type="match status" value="1"/>
</dbReference>
<dbReference type="SUPFAM" id="SSF47923">
    <property type="entry name" value="Ypt/Rab-GAP domain of gyp1p"/>
    <property type="match status" value="2"/>
</dbReference>
<dbReference type="EMBL" id="CAOQHR010000001">
    <property type="protein sequence ID" value="CAI6238937.1"/>
    <property type="molecule type" value="Genomic_DNA"/>
</dbReference>
<dbReference type="GO" id="GO:0031267">
    <property type="term" value="F:small GTPase binding"/>
    <property type="evidence" value="ECO:0007669"/>
    <property type="project" value="TreeGrafter"/>
</dbReference>
<gene>
    <name evidence="4" type="ORF">PDIGIT_LOCUS508</name>
</gene>
<feature type="compositionally biased region" description="Low complexity" evidence="2">
    <location>
        <begin position="15"/>
        <end position="25"/>
    </location>
</feature>
<evidence type="ECO:0000256" key="1">
    <source>
        <dbReference type="SAM" id="Coils"/>
    </source>
</evidence>
<feature type="region of interest" description="Disordered" evidence="2">
    <location>
        <begin position="1"/>
        <end position="123"/>
    </location>
</feature>
<feature type="region of interest" description="Disordered" evidence="2">
    <location>
        <begin position="389"/>
        <end position="408"/>
    </location>
</feature>
<feature type="compositionally biased region" description="Polar residues" evidence="2">
    <location>
        <begin position="1143"/>
        <end position="1152"/>
    </location>
</feature>
<proteinExistence type="predicted"/>
<feature type="region of interest" description="Disordered" evidence="2">
    <location>
        <begin position="294"/>
        <end position="384"/>
    </location>
</feature>
<dbReference type="FunFam" id="1.10.472.80:FF:000046">
    <property type="entry name" value="TBC domain-containing protein"/>
    <property type="match status" value="1"/>
</dbReference>
<dbReference type="SMART" id="SM00164">
    <property type="entry name" value="TBC"/>
    <property type="match status" value="1"/>
</dbReference>
<feature type="compositionally biased region" description="Basic and acidic residues" evidence="2">
    <location>
        <begin position="1109"/>
        <end position="1127"/>
    </location>
</feature>
<dbReference type="Pfam" id="PF00566">
    <property type="entry name" value="RabGAP-TBC"/>
    <property type="match status" value="1"/>
</dbReference>
<feature type="region of interest" description="Disordered" evidence="2">
    <location>
        <begin position="242"/>
        <end position="271"/>
    </location>
</feature>
<dbReference type="Gene3D" id="1.10.8.270">
    <property type="entry name" value="putative rabgap domain of human tbc1 domain family member 14 like domains"/>
    <property type="match status" value="1"/>
</dbReference>
<feature type="compositionally biased region" description="Polar residues" evidence="2">
    <location>
        <begin position="450"/>
        <end position="460"/>
    </location>
</feature>
<dbReference type="InterPro" id="IPR035969">
    <property type="entry name" value="Rab-GAP_TBC_sf"/>
</dbReference>
<feature type="compositionally biased region" description="Basic and acidic residues" evidence="2">
    <location>
        <begin position="1058"/>
        <end position="1083"/>
    </location>
</feature>
<feature type="coiled-coil region" evidence="1">
    <location>
        <begin position="204"/>
        <end position="242"/>
    </location>
</feature>
<dbReference type="PROSITE" id="PS50086">
    <property type="entry name" value="TBC_RABGAP"/>
    <property type="match status" value="1"/>
</dbReference>
<name>A0A9W4TZU5_9PLEO</name>
<dbReference type="Proteomes" id="UP001152607">
    <property type="component" value="Unassembled WGS sequence"/>
</dbReference>
<feature type="domain" description="Rab-GAP TBC" evidence="3">
    <location>
        <begin position="805"/>
        <end position="992"/>
    </location>
</feature>
<feature type="compositionally biased region" description="Basic residues" evidence="2">
    <location>
        <begin position="26"/>
        <end position="37"/>
    </location>
</feature>
<evidence type="ECO:0000313" key="5">
    <source>
        <dbReference type="Proteomes" id="UP001152607"/>
    </source>
</evidence>
<feature type="region of interest" description="Disordered" evidence="2">
    <location>
        <begin position="421"/>
        <end position="502"/>
    </location>
</feature>
<keyword evidence="5" id="KW-1185">Reference proteome</keyword>
<feature type="compositionally biased region" description="Low complexity" evidence="2">
    <location>
        <begin position="389"/>
        <end position="407"/>
    </location>
</feature>
<dbReference type="PANTHER" id="PTHR47219">
    <property type="entry name" value="RAB GTPASE-ACTIVATING PROTEIN 1-LIKE"/>
    <property type="match status" value="1"/>
</dbReference>
<feature type="compositionally biased region" description="Polar residues" evidence="2">
    <location>
        <begin position="609"/>
        <end position="620"/>
    </location>
</feature>